<gene>
    <name evidence="1" type="ORF">UFOPK3773_00719</name>
</gene>
<dbReference type="EMBL" id="CAFBNF010000057">
    <property type="protein sequence ID" value="CAB4938781.1"/>
    <property type="molecule type" value="Genomic_DNA"/>
</dbReference>
<protein>
    <submittedName>
        <fullName evidence="1">Unannotated protein</fullName>
    </submittedName>
</protein>
<organism evidence="1">
    <name type="scientific">freshwater metagenome</name>
    <dbReference type="NCBI Taxonomy" id="449393"/>
    <lineage>
        <taxon>unclassified sequences</taxon>
        <taxon>metagenomes</taxon>
        <taxon>ecological metagenomes</taxon>
    </lineage>
</organism>
<dbReference type="AlphaFoldDB" id="A0A6J7J7C6"/>
<accession>A0A6J7J7C6</accession>
<reference evidence="1" key="1">
    <citation type="submission" date="2020-05" db="EMBL/GenBank/DDBJ databases">
        <authorList>
            <person name="Chiriac C."/>
            <person name="Salcher M."/>
            <person name="Ghai R."/>
            <person name="Kavagutti S V."/>
        </authorList>
    </citation>
    <scope>NUCLEOTIDE SEQUENCE</scope>
</reference>
<sequence>MNRTLGIVVAVSASAALAVAIGPGAQALPEPSSYATLNYSGAVPGSSTLPTGIRTTGSSDPSQVYISGVYRASNSSGGTQGLLYKGGLGGGGTWTILNRPSTSGATTTNTSLYGPDNVGNTGVRIVGSYKTSQTGSMNHGLIYRNPAGLPAVGTWATLDATPLVASGDTLLNTIAHSTRGGLVVGNFDTKLVQGRAFVTNITGKSWFEITKPGALSITAYGVWSNGGSSFTICGGFFSPAVGTAAPVEHGYLVQYNSTTQALTGWRSFNFGNWSSANLVTHFDGITPDGSGGFNLTGVRVGAGAPAGQAFFANVPVTAGAFGIASWTGFTYPNSVLTTGNSVYENSIIGVFKGPGQAGVSGFSSFFGLK</sequence>
<name>A0A6J7J7C6_9ZZZZ</name>
<proteinExistence type="predicted"/>
<evidence type="ECO:0000313" key="1">
    <source>
        <dbReference type="EMBL" id="CAB4938781.1"/>
    </source>
</evidence>